<dbReference type="PROSITE" id="PS50011">
    <property type="entry name" value="PROTEIN_KINASE_DOM"/>
    <property type="match status" value="1"/>
</dbReference>
<dbReference type="CDD" id="cd14066">
    <property type="entry name" value="STKc_IRAK"/>
    <property type="match status" value="1"/>
</dbReference>
<keyword evidence="18" id="KW-0675">Receptor</keyword>
<dbReference type="CDD" id="cd01098">
    <property type="entry name" value="PAN_AP_plant"/>
    <property type="match status" value="1"/>
</dbReference>
<dbReference type="InterPro" id="IPR008271">
    <property type="entry name" value="Ser/Thr_kinase_AS"/>
</dbReference>
<comment type="similarity">
    <text evidence="13">Belongs to the protein kinase superfamily. Ser/Thr protein kinase family.</text>
</comment>
<dbReference type="GO" id="GO:0005886">
    <property type="term" value="C:plasma membrane"/>
    <property type="evidence" value="ECO:0007669"/>
    <property type="project" value="UniProtKB-SubCell"/>
</dbReference>
<dbReference type="InterPro" id="IPR036426">
    <property type="entry name" value="Bulb-type_lectin_dom_sf"/>
</dbReference>
<evidence type="ECO:0000256" key="7">
    <source>
        <dbReference type="ARBA" id="ARBA00022777"/>
    </source>
</evidence>
<feature type="domain" description="Bulb-type lectin" evidence="16">
    <location>
        <begin position="21"/>
        <end position="142"/>
    </location>
</feature>
<keyword evidence="9" id="KW-1015">Disulfide bond</keyword>
<dbReference type="AlphaFoldDB" id="A0AAD7QHL8"/>
<comment type="catalytic activity">
    <reaction evidence="12 13">
        <text>L-seryl-[protein] + ATP = O-phospho-L-seryl-[protein] + ADP + H(+)</text>
        <dbReference type="Rhea" id="RHEA:17989"/>
        <dbReference type="Rhea" id="RHEA-COMP:9863"/>
        <dbReference type="Rhea" id="RHEA-COMP:11604"/>
        <dbReference type="ChEBI" id="CHEBI:15378"/>
        <dbReference type="ChEBI" id="CHEBI:29999"/>
        <dbReference type="ChEBI" id="CHEBI:30616"/>
        <dbReference type="ChEBI" id="CHEBI:83421"/>
        <dbReference type="ChEBI" id="CHEBI:456216"/>
        <dbReference type="EC" id="2.7.11.1"/>
    </reaction>
</comment>
<feature type="domain" description="Protein kinase" evidence="15">
    <location>
        <begin position="497"/>
        <end position="774"/>
    </location>
</feature>
<keyword evidence="4 13" id="KW-0808">Transferase</keyword>
<evidence type="ECO:0000256" key="6">
    <source>
        <dbReference type="ARBA" id="ARBA00022741"/>
    </source>
</evidence>
<dbReference type="KEGG" id="qsa:O6P43_000898"/>
<keyword evidence="19" id="KW-1185">Reference proteome</keyword>
<dbReference type="SMART" id="SM00473">
    <property type="entry name" value="PAN_AP"/>
    <property type="match status" value="1"/>
</dbReference>
<evidence type="ECO:0000256" key="3">
    <source>
        <dbReference type="ARBA" id="ARBA00022527"/>
    </source>
</evidence>
<sequence>MSFLLISFYLLFSYSKISDAADIITSSQNLTEGKTLISKTGIYELGFFNTGNSSKRYLGIWYKNIAVQTVVWVANGQTPIKDLSGLLMINSSRSNLVLSQNKTVIWSAILKRKPQNSVLQLLDSGNLVLREANDENSENYLWQSFDYPSDTLLPGMKLGKDLRTGLDRRVTAWKNPYDPSPGNLTWTMHVDNYPEPFMFLGSKKFFRSGPWIGVQYSGQPTLQRHPIFEFKYFNDGNEVYYMFLLRNKSRLARMTVNQTTYSRFFFVWLEPEQTWQRLSSLPRDFCDGYGACGPNGNCDAKKVQPCECLRGFVSKSPGGCVRNKPLNCKNDGFIKYISMKVPDTTNSWLNTSMTLNECREECSKNCSCMSYANSNISEGGSGCAMWFGDLNDIRVQPDGGVDICPRACFRIREQSWPQVEDRSDCWKCSSRNFGVAGSSSLLQMQDPEKLERLDHKLRNRRPNTYGALLGYSRKEQKEDLELPLFDLSTIATATDNFSIDNKLGEGGFGPVYKGKLEDGKEIAVKRLSRSSGQGLNEFKNEVILIARLQHRNLVKLLGCCIHDEEKLLIYEYMPNKSLDSFIFDQTQRRLLDWSRRYHIICGIARGLLYLHQDSRLRIIHRDLKASNVLLDSEMNPKISDFGLARTFGGDQSAGNTERVVGTYGYMAPEYAIDGNFSAKSDVFSFGILLLEIVTGKKNSGFYCPNDSLNLVEYAWNLWREERALELIDECIVETCNLSEVRRCIHISLLCMEQHPQDRPSMSSVVLMLGSDVALPQPQQPGFFIGEHSHGGFSSSPFKSTSPSINGLSITVLEAR</sequence>
<keyword evidence="3 13" id="KW-0723">Serine/threonine-protein kinase</keyword>
<evidence type="ECO:0000256" key="11">
    <source>
        <dbReference type="ARBA" id="ARBA00047899"/>
    </source>
</evidence>
<keyword evidence="2" id="KW-1003">Cell membrane</keyword>
<feature type="domain" description="Apple" evidence="17">
    <location>
        <begin position="328"/>
        <end position="408"/>
    </location>
</feature>
<keyword evidence="8 13" id="KW-0067">ATP-binding</keyword>
<evidence type="ECO:0000313" key="18">
    <source>
        <dbReference type="EMBL" id="KAJ7981663.1"/>
    </source>
</evidence>
<dbReference type="InterPro" id="IPR024171">
    <property type="entry name" value="SRK-like_kinase"/>
</dbReference>
<keyword evidence="6 13" id="KW-0547">Nucleotide-binding</keyword>
<organism evidence="18 19">
    <name type="scientific">Quillaja saponaria</name>
    <name type="common">Soap bark tree</name>
    <dbReference type="NCBI Taxonomy" id="32244"/>
    <lineage>
        <taxon>Eukaryota</taxon>
        <taxon>Viridiplantae</taxon>
        <taxon>Streptophyta</taxon>
        <taxon>Embryophyta</taxon>
        <taxon>Tracheophyta</taxon>
        <taxon>Spermatophyta</taxon>
        <taxon>Magnoliopsida</taxon>
        <taxon>eudicotyledons</taxon>
        <taxon>Gunneridae</taxon>
        <taxon>Pentapetalae</taxon>
        <taxon>rosids</taxon>
        <taxon>fabids</taxon>
        <taxon>Fabales</taxon>
        <taxon>Quillajaceae</taxon>
        <taxon>Quillaja</taxon>
    </lineage>
</organism>
<evidence type="ECO:0000313" key="19">
    <source>
        <dbReference type="Proteomes" id="UP001163823"/>
    </source>
</evidence>
<comment type="subcellular location">
    <subcellularLocation>
        <location evidence="1">Cell membrane</location>
        <topology evidence="1">Single-pass type I membrane protein</topology>
    </subcellularLocation>
</comment>
<evidence type="ECO:0000259" key="16">
    <source>
        <dbReference type="PROSITE" id="PS50927"/>
    </source>
</evidence>
<evidence type="ECO:0000256" key="2">
    <source>
        <dbReference type="ARBA" id="ARBA00022475"/>
    </source>
</evidence>
<keyword evidence="10" id="KW-0325">Glycoprotein</keyword>
<evidence type="ECO:0000256" key="8">
    <source>
        <dbReference type="ARBA" id="ARBA00022840"/>
    </source>
</evidence>
<protein>
    <recommendedName>
        <fullName evidence="13">Receptor-like serine/threonine-protein kinase</fullName>
        <ecNumber evidence="13">2.7.11.1</ecNumber>
    </recommendedName>
</protein>
<dbReference type="FunFam" id="2.90.10.10:FF:000001">
    <property type="entry name" value="G-type lectin S-receptor-like serine/threonine-protein kinase"/>
    <property type="match status" value="1"/>
</dbReference>
<dbReference type="SMART" id="SM00108">
    <property type="entry name" value="B_lectin"/>
    <property type="match status" value="1"/>
</dbReference>
<dbReference type="InterPro" id="IPR001480">
    <property type="entry name" value="Bulb-type_lectin_dom"/>
</dbReference>
<keyword evidence="7 13" id="KW-0418">Kinase</keyword>
<dbReference type="InterPro" id="IPR003609">
    <property type="entry name" value="Pan_app"/>
</dbReference>
<evidence type="ECO:0000256" key="12">
    <source>
        <dbReference type="ARBA" id="ARBA00048679"/>
    </source>
</evidence>
<dbReference type="Pfam" id="PF00954">
    <property type="entry name" value="S_locus_glycop"/>
    <property type="match status" value="1"/>
</dbReference>
<accession>A0AAD7QHL8</accession>
<evidence type="ECO:0000256" key="1">
    <source>
        <dbReference type="ARBA" id="ARBA00004251"/>
    </source>
</evidence>
<dbReference type="PROSITE" id="PS50927">
    <property type="entry name" value="BULB_LECTIN"/>
    <property type="match status" value="1"/>
</dbReference>
<dbReference type="GO" id="GO:0048544">
    <property type="term" value="P:recognition of pollen"/>
    <property type="evidence" value="ECO:0007669"/>
    <property type="project" value="InterPro"/>
</dbReference>
<dbReference type="SMART" id="SM00220">
    <property type="entry name" value="S_TKc"/>
    <property type="match status" value="1"/>
</dbReference>
<name>A0AAD7QHL8_QUISA</name>
<evidence type="ECO:0000256" key="5">
    <source>
        <dbReference type="ARBA" id="ARBA00022729"/>
    </source>
</evidence>
<dbReference type="Gene3D" id="1.10.510.10">
    <property type="entry name" value="Transferase(Phosphotransferase) domain 1"/>
    <property type="match status" value="1"/>
</dbReference>
<dbReference type="InterPro" id="IPR001245">
    <property type="entry name" value="Ser-Thr/Tyr_kinase_cat_dom"/>
</dbReference>
<dbReference type="PANTHER" id="PTHR27002">
    <property type="entry name" value="RECEPTOR-LIKE SERINE/THREONINE-PROTEIN KINASE SD1-8"/>
    <property type="match status" value="1"/>
</dbReference>
<dbReference type="PIRSF" id="PIRSF000641">
    <property type="entry name" value="SRK"/>
    <property type="match status" value="1"/>
</dbReference>
<keyword evidence="2" id="KW-0472">Membrane</keyword>
<evidence type="ECO:0000256" key="4">
    <source>
        <dbReference type="ARBA" id="ARBA00022679"/>
    </source>
</evidence>
<proteinExistence type="inferred from homology"/>
<dbReference type="EC" id="2.7.11.1" evidence="13"/>
<evidence type="ECO:0000256" key="14">
    <source>
        <dbReference type="SAM" id="SignalP"/>
    </source>
</evidence>
<comment type="caution">
    <text evidence="18">The sequence shown here is derived from an EMBL/GenBank/DDBJ whole genome shotgun (WGS) entry which is preliminary data.</text>
</comment>
<dbReference type="InterPro" id="IPR000858">
    <property type="entry name" value="S_locus_glycoprot_dom"/>
</dbReference>
<dbReference type="CDD" id="cd00028">
    <property type="entry name" value="B_lectin"/>
    <property type="match status" value="1"/>
</dbReference>
<dbReference type="Gene3D" id="3.30.200.20">
    <property type="entry name" value="Phosphorylase Kinase, domain 1"/>
    <property type="match status" value="1"/>
</dbReference>
<dbReference type="PROSITE" id="PS00108">
    <property type="entry name" value="PROTEIN_KINASE_ST"/>
    <property type="match status" value="1"/>
</dbReference>
<dbReference type="PROSITE" id="PS50948">
    <property type="entry name" value="PAN"/>
    <property type="match status" value="1"/>
</dbReference>
<dbReference type="Proteomes" id="UP001163823">
    <property type="component" value="Chromosome 1"/>
</dbReference>
<dbReference type="Gene3D" id="2.90.10.10">
    <property type="entry name" value="Bulb-type lectin domain"/>
    <property type="match status" value="1"/>
</dbReference>
<dbReference type="PANTHER" id="PTHR27002:SF616">
    <property type="entry name" value="RECEPTOR-LIKE SERINE_THREONINE-PROTEIN KINASE"/>
    <property type="match status" value="1"/>
</dbReference>
<dbReference type="InterPro" id="IPR000719">
    <property type="entry name" value="Prot_kinase_dom"/>
</dbReference>
<evidence type="ECO:0000256" key="9">
    <source>
        <dbReference type="ARBA" id="ARBA00023157"/>
    </source>
</evidence>
<dbReference type="SUPFAM" id="SSF51110">
    <property type="entry name" value="alpha-D-mannose-specific plant lectins"/>
    <property type="match status" value="1"/>
</dbReference>
<dbReference type="GO" id="GO:0004674">
    <property type="term" value="F:protein serine/threonine kinase activity"/>
    <property type="evidence" value="ECO:0007669"/>
    <property type="project" value="UniProtKB-KW"/>
</dbReference>
<evidence type="ECO:0000256" key="10">
    <source>
        <dbReference type="ARBA" id="ARBA00023180"/>
    </source>
</evidence>
<dbReference type="GO" id="GO:0005524">
    <property type="term" value="F:ATP binding"/>
    <property type="evidence" value="ECO:0007669"/>
    <property type="project" value="UniProtKB-KW"/>
</dbReference>
<dbReference type="FunFam" id="1.10.510.10:FF:000060">
    <property type="entry name" value="G-type lectin S-receptor-like serine/threonine-protein kinase"/>
    <property type="match status" value="1"/>
</dbReference>
<dbReference type="EMBL" id="JARAOO010000001">
    <property type="protein sequence ID" value="KAJ7981663.1"/>
    <property type="molecule type" value="Genomic_DNA"/>
</dbReference>
<keyword evidence="5 14" id="KW-0732">Signal</keyword>
<feature type="chain" id="PRO_5042144522" description="Receptor-like serine/threonine-protein kinase" evidence="14">
    <location>
        <begin position="21"/>
        <end position="815"/>
    </location>
</feature>
<reference evidence="18 19" key="1">
    <citation type="journal article" date="2023" name="Science">
        <title>Elucidation of the pathway for biosynthesis of saponin adjuvants from the soapbark tree.</title>
        <authorList>
            <person name="Reed J."/>
            <person name="Orme A."/>
            <person name="El-Demerdash A."/>
            <person name="Owen C."/>
            <person name="Martin L.B.B."/>
            <person name="Misra R.C."/>
            <person name="Kikuchi S."/>
            <person name="Rejzek M."/>
            <person name="Martin A.C."/>
            <person name="Harkess A."/>
            <person name="Leebens-Mack J."/>
            <person name="Louveau T."/>
            <person name="Stephenson M.J."/>
            <person name="Osbourn A."/>
        </authorList>
    </citation>
    <scope>NUCLEOTIDE SEQUENCE [LARGE SCALE GENOMIC DNA]</scope>
    <source>
        <strain evidence="18">S10</strain>
    </source>
</reference>
<dbReference type="Pfam" id="PF07714">
    <property type="entry name" value="PK_Tyr_Ser-Thr"/>
    <property type="match status" value="1"/>
</dbReference>
<dbReference type="FunFam" id="3.30.200.20:FF:000195">
    <property type="entry name" value="G-type lectin S-receptor-like serine/threonine-protein kinase"/>
    <property type="match status" value="1"/>
</dbReference>
<evidence type="ECO:0000256" key="13">
    <source>
        <dbReference type="PIRNR" id="PIRNR000641"/>
    </source>
</evidence>
<feature type="signal peptide" evidence="14">
    <location>
        <begin position="1"/>
        <end position="20"/>
    </location>
</feature>
<dbReference type="SUPFAM" id="SSF56112">
    <property type="entry name" value="Protein kinase-like (PK-like)"/>
    <property type="match status" value="1"/>
</dbReference>
<dbReference type="Pfam" id="PF01453">
    <property type="entry name" value="B_lectin"/>
    <property type="match status" value="1"/>
</dbReference>
<evidence type="ECO:0000259" key="17">
    <source>
        <dbReference type="PROSITE" id="PS50948"/>
    </source>
</evidence>
<dbReference type="Pfam" id="PF08276">
    <property type="entry name" value="PAN_2"/>
    <property type="match status" value="1"/>
</dbReference>
<evidence type="ECO:0000259" key="15">
    <source>
        <dbReference type="PROSITE" id="PS50011"/>
    </source>
</evidence>
<dbReference type="InterPro" id="IPR011009">
    <property type="entry name" value="Kinase-like_dom_sf"/>
</dbReference>
<comment type="catalytic activity">
    <reaction evidence="11 13">
        <text>L-threonyl-[protein] + ATP = O-phospho-L-threonyl-[protein] + ADP + H(+)</text>
        <dbReference type="Rhea" id="RHEA:46608"/>
        <dbReference type="Rhea" id="RHEA-COMP:11060"/>
        <dbReference type="Rhea" id="RHEA-COMP:11605"/>
        <dbReference type="ChEBI" id="CHEBI:15378"/>
        <dbReference type="ChEBI" id="CHEBI:30013"/>
        <dbReference type="ChEBI" id="CHEBI:30616"/>
        <dbReference type="ChEBI" id="CHEBI:61977"/>
        <dbReference type="ChEBI" id="CHEBI:456216"/>
        <dbReference type="EC" id="2.7.11.1"/>
    </reaction>
</comment>
<gene>
    <name evidence="18" type="ORF">O6P43_000898</name>
</gene>